<evidence type="ECO:0000256" key="1">
    <source>
        <dbReference type="ARBA" id="ARBA00023125"/>
    </source>
</evidence>
<dbReference type="GO" id="GO:0003697">
    <property type="term" value="F:single-stranded DNA binding"/>
    <property type="evidence" value="ECO:0007669"/>
    <property type="project" value="InterPro"/>
</dbReference>
<dbReference type="EMBL" id="JAQJAN010000012">
    <property type="protein sequence ID" value="KAJ5716491.1"/>
    <property type="molecule type" value="Genomic_DNA"/>
</dbReference>
<sequence length="141" mass="15555">MSLFTSLRPTTRLATAARTFSTTSARPAARITITGRLAADPELVATSTGQDVIKYAVGTSSGPRDNKQTSWFRVASFAEGGQRDYLMSLQKGTLVHVEGDAKLKTYEDSEGRRQTSLNITQRFLEVLSRPQNNNSEHHESH</sequence>
<dbReference type="InterPro" id="IPR011344">
    <property type="entry name" value="ssDNA-bd"/>
</dbReference>
<evidence type="ECO:0000313" key="4">
    <source>
        <dbReference type="Proteomes" id="UP001215712"/>
    </source>
</evidence>
<reference evidence="3" key="1">
    <citation type="journal article" date="2023" name="IMA Fungus">
        <title>Comparative genomic study of the Penicillium genus elucidates a diverse pangenome and 15 lateral gene transfer events.</title>
        <authorList>
            <person name="Petersen C."/>
            <person name="Sorensen T."/>
            <person name="Nielsen M.R."/>
            <person name="Sondergaard T.E."/>
            <person name="Sorensen J.L."/>
            <person name="Fitzpatrick D.A."/>
            <person name="Frisvad J.C."/>
            <person name="Nielsen K.L."/>
        </authorList>
    </citation>
    <scope>NUCLEOTIDE SEQUENCE</scope>
    <source>
        <strain evidence="3">IBT 17514</strain>
    </source>
</reference>
<dbReference type="GO" id="GO:0006264">
    <property type="term" value="P:mitochondrial DNA replication"/>
    <property type="evidence" value="ECO:0007669"/>
    <property type="project" value="TreeGrafter"/>
</dbReference>
<dbReference type="PANTHER" id="PTHR10302">
    <property type="entry name" value="SINGLE-STRANDED DNA-BINDING PROTEIN"/>
    <property type="match status" value="1"/>
</dbReference>
<protein>
    <recommendedName>
        <fullName evidence="2">Single-stranded DNA-binding protein</fullName>
    </recommendedName>
</protein>
<gene>
    <name evidence="3" type="ORF">N7493_008402</name>
</gene>
<evidence type="ECO:0000256" key="2">
    <source>
        <dbReference type="PIRNR" id="PIRNR002070"/>
    </source>
</evidence>
<dbReference type="Gene3D" id="2.40.50.140">
    <property type="entry name" value="Nucleic acid-binding proteins"/>
    <property type="match status" value="1"/>
</dbReference>
<comment type="caution">
    <text evidence="3">The sequence shown here is derived from an EMBL/GenBank/DDBJ whole genome shotgun (WGS) entry which is preliminary data.</text>
</comment>
<name>A0AAD6HH25_9EURO</name>
<dbReference type="InterPro" id="IPR000424">
    <property type="entry name" value="Primosome_PriB/ssb"/>
</dbReference>
<dbReference type="AlphaFoldDB" id="A0AAD6HH25"/>
<comment type="subcellular location">
    <subcellularLocation>
        <location evidence="2">Mitochondrion</location>
    </subcellularLocation>
</comment>
<accession>A0AAD6HH25</accession>
<evidence type="ECO:0000313" key="3">
    <source>
        <dbReference type="EMBL" id="KAJ5716491.1"/>
    </source>
</evidence>
<dbReference type="SUPFAM" id="SSF50249">
    <property type="entry name" value="Nucleic acid-binding proteins"/>
    <property type="match status" value="1"/>
</dbReference>
<reference evidence="3" key="2">
    <citation type="submission" date="2023-01" db="EMBL/GenBank/DDBJ databases">
        <authorList>
            <person name="Petersen C."/>
        </authorList>
    </citation>
    <scope>NUCLEOTIDE SEQUENCE</scope>
    <source>
        <strain evidence="3">IBT 17514</strain>
    </source>
</reference>
<dbReference type="PROSITE" id="PS50935">
    <property type="entry name" value="SSB"/>
    <property type="match status" value="1"/>
</dbReference>
<keyword evidence="4" id="KW-1185">Reference proteome</keyword>
<dbReference type="PIRSF" id="PIRSF002070">
    <property type="entry name" value="SSB"/>
    <property type="match status" value="1"/>
</dbReference>
<dbReference type="CDD" id="cd04496">
    <property type="entry name" value="SSB_OBF"/>
    <property type="match status" value="1"/>
</dbReference>
<keyword evidence="2" id="KW-0496">Mitochondrion</keyword>
<proteinExistence type="predicted"/>
<organism evidence="3 4">
    <name type="scientific">Penicillium malachiteum</name>
    <dbReference type="NCBI Taxonomy" id="1324776"/>
    <lineage>
        <taxon>Eukaryota</taxon>
        <taxon>Fungi</taxon>
        <taxon>Dikarya</taxon>
        <taxon>Ascomycota</taxon>
        <taxon>Pezizomycotina</taxon>
        <taxon>Eurotiomycetes</taxon>
        <taxon>Eurotiomycetidae</taxon>
        <taxon>Eurotiales</taxon>
        <taxon>Aspergillaceae</taxon>
        <taxon>Penicillium</taxon>
    </lineage>
</organism>
<dbReference type="GO" id="GO:0042645">
    <property type="term" value="C:mitochondrial nucleoid"/>
    <property type="evidence" value="ECO:0007669"/>
    <property type="project" value="TreeGrafter"/>
</dbReference>
<dbReference type="Proteomes" id="UP001215712">
    <property type="component" value="Unassembled WGS sequence"/>
</dbReference>
<keyword evidence="1 2" id="KW-0238">DNA-binding</keyword>
<dbReference type="InterPro" id="IPR012340">
    <property type="entry name" value="NA-bd_OB-fold"/>
</dbReference>
<dbReference type="Pfam" id="PF00436">
    <property type="entry name" value="SSB"/>
    <property type="match status" value="1"/>
</dbReference>
<dbReference type="PANTHER" id="PTHR10302:SF0">
    <property type="entry name" value="SINGLE-STRANDED DNA-BINDING PROTEIN, MITOCHONDRIAL"/>
    <property type="match status" value="1"/>
</dbReference>